<feature type="compositionally biased region" description="Acidic residues" evidence="1">
    <location>
        <begin position="762"/>
        <end position="774"/>
    </location>
</feature>
<evidence type="ECO:0000313" key="2">
    <source>
        <dbReference type="EMBL" id="KAG8035345.1"/>
    </source>
</evidence>
<keyword evidence="3" id="KW-1185">Reference proteome</keyword>
<protein>
    <submittedName>
        <fullName evidence="2">Uncharacterized protein</fullName>
    </submittedName>
</protein>
<gene>
    <name evidence="2" type="ORF">G9C98_006791</name>
</gene>
<feature type="compositionally biased region" description="Polar residues" evidence="1">
    <location>
        <begin position="292"/>
        <end position="302"/>
    </location>
</feature>
<feature type="region of interest" description="Disordered" evidence="1">
    <location>
        <begin position="649"/>
        <end position="692"/>
    </location>
</feature>
<comment type="caution">
    <text evidence="2">The sequence shown here is derived from an EMBL/GenBank/DDBJ whole genome shotgun (WGS) entry which is preliminary data.</text>
</comment>
<dbReference type="Proteomes" id="UP000729913">
    <property type="component" value="Unassembled WGS sequence"/>
</dbReference>
<feature type="compositionally biased region" description="Basic residues" evidence="1">
    <location>
        <begin position="811"/>
        <end position="823"/>
    </location>
</feature>
<feature type="region of interest" description="Disordered" evidence="1">
    <location>
        <begin position="1"/>
        <end position="88"/>
    </location>
</feature>
<feature type="compositionally biased region" description="Basic residues" evidence="1">
    <location>
        <begin position="1"/>
        <end position="11"/>
    </location>
</feature>
<reference evidence="2" key="2">
    <citation type="submission" date="2021-04" db="EMBL/GenBank/DDBJ databases">
        <title>Genome-wide patterns of bracovirus chromosomal integration into multiple host tissues during parasitism.</title>
        <authorList>
            <person name="Chebbi M.A.C."/>
        </authorList>
    </citation>
    <scope>NUCLEOTIDE SEQUENCE</scope>
    <source>
        <tissue evidence="2">Whole body</tissue>
    </source>
</reference>
<dbReference type="AlphaFoldDB" id="A0A8J5QM46"/>
<feature type="region of interest" description="Disordered" evidence="1">
    <location>
        <begin position="118"/>
        <end position="144"/>
    </location>
</feature>
<name>A0A8J5QM46_9HYME</name>
<organism evidence="2 3">
    <name type="scientific">Cotesia typhae</name>
    <dbReference type="NCBI Taxonomy" id="2053667"/>
    <lineage>
        <taxon>Eukaryota</taxon>
        <taxon>Metazoa</taxon>
        <taxon>Ecdysozoa</taxon>
        <taxon>Arthropoda</taxon>
        <taxon>Hexapoda</taxon>
        <taxon>Insecta</taxon>
        <taxon>Pterygota</taxon>
        <taxon>Neoptera</taxon>
        <taxon>Endopterygota</taxon>
        <taxon>Hymenoptera</taxon>
        <taxon>Apocrita</taxon>
        <taxon>Ichneumonoidea</taxon>
        <taxon>Braconidae</taxon>
        <taxon>Microgastrinae</taxon>
        <taxon>Cotesia</taxon>
    </lineage>
</organism>
<sequence>MGKGYKRKTRWRTLNIADCPSAPPDDDDDEDSSRKPRENSTKNNTQSTHKSSHFRSSEQKNGTIENGVANRNSGGASPSRSSQPKIIFDENEYTRITTPRQDVLFKKGYLARKKVWSGNNASTSATPSTTESQSASHSTADGSEITEDLQLLDYRENGFEEISNAEPTVQMSYGTFYDHASGYYYEYPVMVVGPPIPGPPMHNLLAAMPCEPVPLRPIEWVNPAFVPKYEQNYCLVDYENPQIDHQLPPTIDENRVAPAAAEYTNGDEPVENGNGSASWPESTAGEEPVNGDEQQLSQSLSAEDQPQDPPQEQQNYEPVIVDGSFPNEPCLETVLAQQLHLSHVGPPVPQPYMYPGHYMFGPALINVNGMTMQSGPMMRTTEMNATMAFTRRRKKKKLSRRKLKRPLGLDNSENCGQEEEEEEEEEDYSSEADNNGVQTSACLNNSFVPTSSRPLNPNCKEFEFKPGKISSSPITSYNSVTVENHERNPSDLKLQNSTIDLCSKPATIESTESNSITPTESPAIVTNIIEYATEAIANEFAQTNGLANGKVNGNVNGNINGNNKNEIQETEIGVDATCAEFNDIIEKLDDNSTDYSILIQDPVDSIVPNGNEYCDRLSNGTIKSVGTNDSNDSNITMPVMIQRLSKAKAKENLPKNNVPKKKYNKSTKLVREPTPGPDNHFEEEHPSTSELETDLETHVEGVPMGIDAIQAQLNADTSNEDSGFESQTQFSSNHPITDAVTQWLRRANSPELFVTINHNNNEDSEMEDDELDDCEPPKNLQGNPMPALSANSNANDVKSSRPASCGEFANKKSRSRSKSKNKLQKNFFNTKNYNVKAAGHRQQRKKSRAALKLLGNNSCKEEPTGTCEFTEKDSDAGMRVANNSRITNMDNKKVVLDDKINYKELGCESSPDFDVQRINNIDLVKTFQQGEIVVSIDGKLLSTTICGATVINNNHCDDDNDDDDNNNNNNKTNCRQSVDRVNSIGSIEEPDMLDFWESEKIEPFVNNNNNVDDKKKENDDNSKSCIKVDQVSLDIVRKYYRLARESVQSISSVEDGISNLNEPKSNLLEGTPEIPVLSEKNSQYKRLPIDKAIEVYESCYTGKPPSLIFNSNLYNGQFTSTSYGYGRHEKPIPCRTTCCIVQ</sequence>
<accession>A0A8J5QM46</accession>
<feature type="compositionally biased region" description="Basic residues" evidence="1">
    <location>
        <begin position="390"/>
        <end position="405"/>
    </location>
</feature>
<feature type="region of interest" description="Disordered" evidence="1">
    <location>
        <begin position="759"/>
        <end position="830"/>
    </location>
</feature>
<evidence type="ECO:0000256" key="1">
    <source>
        <dbReference type="SAM" id="MobiDB-lite"/>
    </source>
</evidence>
<proteinExistence type="predicted"/>
<evidence type="ECO:0000313" key="3">
    <source>
        <dbReference type="Proteomes" id="UP000729913"/>
    </source>
</evidence>
<feature type="region of interest" description="Disordered" evidence="1">
    <location>
        <begin position="263"/>
        <end position="314"/>
    </location>
</feature>
<dbReference type="OrthoDB" id="8197936at2759"/>
<feature type="compositionally biased region" description="Polar residues" evidence="1">
    <location>
        <begin position="59"/>
        <end position="84"/>
    </location>
</feature>
<feature type="region of interest" description="Disordered" evidence="1">
    <location>
        <begin position="390"/>
        <end position="450"/>
    </location>
</feature>
<feature type="compositionally biased region" description="Acidic residues" evidence="1">
    <location>
        <begin position="416"/>
        <end position="430"/>
    </location>
</feature>
<dbReference type="EMBL" id="JAAOIC020000060">
    <property type="protein sequence ID" value="KAG8035345.1"/>
    <property type="molecule type" value="Genomic_DNA"/>
</dbReference>
<reference evidence="2" key="1">
    <citation type="submission" date="2020-03" db="EMBL/GenBank/DDBJ databases">
        <authorList>
            <person name="Chebbi M.A."/>
            <person name="Drezen J.M."/>
        </authorList>
    </citation>
    <scope>NUCLEOTIDE SEQUENCE</scope>
    <source>
        <tissue evidence="2">Whole body</tissue>
    </source>
</reference>
<feature type="compositionally biased region" description="Polar residues" evidence="1">
    <location>
        <begin position="431"/>
        <end position="450"/>
    </location>
</feature>
<feature type="compositionally biased region" description="Low complexity" evidence="1">
    <location>
        <begin position="121"/>
        <end position="136"/>
    </location>
</feature>